<proteinExistence type="predicted"/>
<gene>
    <name evidence="1" type="ORF">DILT_LOCUS10524</name>
</gene>
<dbReference type="OrthoDB" id="294853at2759"/>
<evidence type="ECO:0000313" key="1">
    <source>
        <dbReference type="EMBL" id="VDN14693.1"/>
    </source>
</evidence>
<name>A0A3P7LUM7_DIBLA</name>
<keyword evidence="2" id="KW-1185">Reference proteome</keyword>
<protein>
    <submittedName>
        <fullName evidence="1">Uncharacterized protein</fullName>
    </submittedName>
</protein>
<organism evidence="1 2">
    <name type="scientific">Dibothriocephalus latus</name>
    <name type="common">Fish tapeworm</name>
    <name type="synonym">Diphyllobothrium latum</name>
    <dbReference type="NCBI Taxonomy" id="60516"/>
    <lineage>
        <taxon>Eukaryota</taxon>
        <taxon>Metazoa</taxon>
        <taxon>Spiralia</taxon>
        <taxon>Lophotrochozoa</taxon>
        <taxon>Platyhelminthes</taxon>
        <taxon>Cestoda</taxon>
        <taxon>Eucestoda</taxon>
        <taxon>Diphyllobothriidea</taxon>
        <taxon>Diphyllobothriidae</taxon>
        <taxon>Dibothriocephalus</taxon>
    </lineage>
</organism>
<sequence length="67" mass="7370">MIVLSSKCGLEDARSSFVAAVCKAALPSNHPLSFQSTSDKARTCKETETRLLWFPAHVVVYADERLS</sequence>
<dbReference type="Proteomes" id="UP000281553">
    <property type="component" value="Unassembled WGS sequence"/>
</dbReference>
<reference evidence="1 2" key="1">
    <citation type="submission" date="2018-11" db="EMBL/GenBank/DDBJ databases">
        <authorList>
            <consortium name="Pathogen Informatics"/>
        </authorList>
    </citation>
    <scope>NUCLEOTIDE SEQUENCE [LARGE SCALE GENOMIC DNA]</scope>
</reference>
<evidence type="ECO:0000313" key="2">
    <source>
        <dbReference type="Proteomes" id="UP000281553"/>
    </source>
</evidence>
<dbReference type="AlphaFoldDB" id="A0A3P7LUM7"/>
<accession>A0A3P7LUM7</accession>
<dbReference type="EMBL" id="UYRU01060066">
    <property type="protein sequence ID" value="VDN14693.1"/>
    <property type="molecule type" value="Genomic_DNA"/>
</dbReference>